<dbReference type="Pfam" id="PF04055">
    <property type="entry name" value="Radical_SAM"/>
    <property type="match status" value="1"/>
</dbReference>
<dbReference type="SFLD" id="SFLDF00343">
    <property type="entry name" value="aminofutalosine_synthase_(mqnE"/>
    <property type="match status" value="1"/>
</dbReference>
<dbReference type="GO" id="GO:0005506">
    <property type="term" value="F:iron ion binding"/>
    <property type="evidence" value="ECO:0007669"/>
    <property type="project" value="UniProtKB-UniRule"/>
</dbReference>
<sequence length="372" mass="40961">MLDEIRKKVLSGKRLTGEDAVELFQSDDLFTIGRLASLIARQKNGNYAYFVANRHINPTNICLNRCAFCAFSRSKGEEGAYELTIEEMLHKLEGDHHAGGTRLSEVHIVGGLHPDWPFEHYLNMIAAIRKRFPSLAIKAFTAVEIDHMAKISGTSVGETLAALKRSGLDLMPGGGAEIFAEGVRATLCPEKISGARWLEVMEAAHNTGIKTNATMLYGHRETVGDRVEHLLKLREVQDRTGGFQAFIPLAYHPRNTAMGGSYSSGIDDLKTIAVSRLVLDNFDHIKAYWIMLGEKISQVALLFGADDIDGTVIEEKITHSAGAMTGEGMTRDELVHLLRKAGKIPVERDAFYRHLHQYGGENTAGSDAVCRA</sequence>
<evidence type="ECO:0000256" key="4">
    <source>
        <dbReference type="ARBA" id="ARBA00023004"/>
    </source>
</evidence>
<dbReference type="NCBIfam" id="TIGR03700">
    <property type="entry name" value="mena_SCO4494"/>
    <property type="match status" value="1"/>
</dbReference>
<dbReference type="InterPro" id="IPR034405">
    <property type="entry name" value="F420"/>
</dbReference>
<dbReference type="AlphaFoldDB" id="A0A953JAF2"/>
<organism evidence="10 11">
    <name type="scientific">Candidatus Nitrobium versatile</name>
    <dbReference type="NCBI Taxonomy" id="2884831"/>
    <lineage>
        <taxon>Bacteria</taxon>
        <taxon>Pseudomonadati</taxon>
        <taxon>Nitrospirota</taxon>
        <taxon>Nitrospiria</taxon>
        <taxon>Nitrospirales</taxon>
        <taxon>Nitrospiraceae</taxon>
        <taxon>Candidatus Nitrobium</taxon>
    </lineage>
</organism>
<comment type="pathway">
    <text evidence="6">Quinol/quinone metabolism; menaquinone biosynthesis.</text>
</comment>
<dbReference type="InterPro" id="IPR022432">
    <property type="entry name" value="MqnE"/>
</dbReference>
<dbReference type="EMBL" id="JAIOIV010000060">
    <property type="protein sequence ID" value="MBZ0156029.1"/>
    <property type="molecule type" value="Genomic_DNA"/>
</dbReference>
<evidence type="ECO:0000256" key="7">
    <source>
        <dbReference type="PIRSR" id="PIRSR004762-1"/>
    </source>
</evidence>
<dbReference type="CDD" id="cd01335">
    <property type="entry name" value="Radical_SAM"/>
    <property type="match status" value="1"/>
</dbReference>
<dbReference type="HAMAP" id="MF_00993">
    <property type="entry name" value="MqnE"/>
    <property type="match status" value="1"/>
</dbReference>
<keyword evidence="4 6" id="KW-0408">Iron</keyword>
<evidence type="ECO:0000256" key="2">
    <source>
        <dbReference type="ARBA" id="ARBA00022691"/>
    </source>
</evidence>
<name>A0A953JAF2_9BACT</name>
<dbReference type="NCBIfam" id="TIGR00423">
    <property type="entry name" value="CofH family radical SAM protein"/>
    <property type="match status" value="1"/>
</dbReference>
<keyword evidence="6" id="KW-0474">Menaquinone biosynthesis</keyword>
<dbReference type="PANTHER" id="PTHR43076">
    <property type="entry name" value="FO SYNTHASE (COFH)"/>
    <property type="match status" value="1"/>
</dbReference>
<feature type="binding site" evidence="8">
    <location>
        <position position="68"/>
    </location>
    <ligand>
        <name>S-adenosyl-L-methionine</name>
        <dbReference type="ChEBI" id="CHEBI:59789"/>
    </ligand>
</feature>
<dbReference type="InterPro" id="IPR045567">
    <property type="entry name" value="CofH/MnqC-like_C"/>
</dbReference>
<dbReference type="GO" id="GO:0102573">
    <property type="term" value="F:aminodeoxyfutalosine synthase activity"/>
    <property type="evidence" value="ECO:0007669"/>
    <property type="project" value="UniProtKB-EC"/>
</dbReference>
<comment type="function">
    <text evidence="6">Radical SAM enzyme that catalyzes the addition of the adenosyl radical to the double bond of 3-[(1-carboxyvinyl)oxy]benzoate, leading to aminodeoxyfutalosine (AFL), a key intermediate in the formation of menaquinone (MK, vitamin K2) from chorismate.</text>
</comment>
<dbReference type="InterPro" id="IPR007197">
    <property type="entry name" value="rSAM"/>
</dbReference>
<feature type="binding site" evidence="6 7">
    <location>
        <position position="66"/>
    </location>
    <ligand>
        <name>[4Fe-4S] cluster</name>
        <dbReference type="ChEBI" id="CHEBI:49883"/>
        <note>4Fe-4S-S-AdoMet</note>
    </ligand>
</feature>
<reference evidence="10" key="1">
    <citation type="journal article" date="2021" name="bioRxiv">
        <title>Unraveling nitrogen, sulfur and carbon metabolic pathways and microbial community transcriptional responses to substrate deprivation and toxicity stresses in a bioreactor mimicking anoxic brackish coastal sediment conditions.</title>
        <authorList>
            <person name="Martins P.D."/>
            <person name="Echeveste M.J."/>
            <person name="Arshad A."/>
            <person name="Kurth J."/>
            <person name="Ouboter H."/>
            <person name="Jetten M.S.M."/>
            <person name="Welte C.U."/>
        </authorList>
    </citation>
    <scope>NUCLEOTIDE SEQUENCE</scope>
    <source>
        <strain evidence="10">MAG_39</strain>
    </source>
</reference>
<dbReference type="SMART" id="SM00729">
    <property type="entry name" value="Elp3"/>
    <property type="match status" value="1"/>
</dbReference>
<dbReference type="InterPro" id="IPR058240">
    <property type="entry name" value="rSAM_sf"/>
</dbReference>
<dbReference type="GO" id="GO:0051539">
    <property type="term" value="F:4 iron, 4 sulfur cluster binding"/>
    <property type="evidence" value="ECO:0007669"/>
    <property type="project" value="UniProtKB-KW"/>
</dbReference>
<dbReference type="GO" id="GO:0044689">
    <property type="term" value="F:7,8-didemethyl-8-hydroxy-5-deazariboflavin synthase activity"/>
    <property type="evidence" value="ECO:0007669"/>
    <property type="project" value="TreeGrafter"/>
</dbReference>
<feature type="binding site" evidence="6 7">
    <location>
        <position position="62"/>
    </location>
    <ligand>
        <name>[4Fe-4S] cluster</name>
        <dbReference type="ChEBI" id="CHEBI:49883"/>
        <note>4Fe-4S-S-AdoMet</note>
    </ligand>
</feature>
<keyword evidence="1 6" id="KW-0004">4Fe-4S</keyword>
<evidence type="ECO:0000256" key="6">
    <source>
        <dbReference type="HAMAP-Rule" id="MF_00993"/>
    </source>
</evidence>
<comment type="caution">
    <text evidence="10">The sequence shown here is derived from an EMBL/GenBank/DDBJ whole genome shotgun (WGS) entry which is preliminary data.</text>
</comment>
<dbReference type="SUPFAM" id="SSF102114">
    <property type="entry name" value="Radical SAM enzymes"/>
    <property type="match status" value="1"/>
</dbReference>
<evidence type="ECO:0000256" key="3">
    <source>
        <dbReference type="ARBA" id="ARBA00022723"/>
    </source>
</evidence>
<keyword evidence="6" id="KW-0808">Transferase</keyword>
<feature type="domain" description="Radical SAM core" evidence="9">
    <location>
        <begin position="48"/>
        <end position="283"/>
    </location>
</feature>
<evidence type="ECO:0000313" key="10">
    <source>
        <dbReference type="EMBL" id="MBZ0156029.1"/>
    </source>
</evidence>
<gene>
    <name evidence="6 10" type="primary">mqnE</name>
    <name evidence="10" type="ORF">K8I29_07415</name>
</gene>
<protein>
    <recommendedName>
        <fullName evidence="6">Aminodeoxyfutalosine synthase</fullName>
        <shortName evidence="6">AFL synthase</shortName>
        <shortName evidence="6">Aminofutalosine synthase</shortName>
        <ecNumber evidence="6">2.5.1.120</ecNumber>
    </recommendedName>
    <alternativeName>
        <fullName evidence="6">Menaquinone biosynthetic enzyme MqnE</fullName>
    </alternativeName>
</protein>
<dbReference type="Pfam" id="PF19288">
    <property type="entry name" value="CofH_C"/>
    <property type="match status" value="1"/>
</dbReference>
<keyword evidence="3 6" id="KW-0479">Metal-binding</keyword>
<reference evidence="10" key="2">
    <citation type="submission" date="2021-08" db="EMBL/GenBank/DDBJ databases">
        <authorList>
            <person name="Dalcin Martins P."/>
        </authorList>
    </citation>
    <scope>NUCLEOTIDE SEQUENCE</scope>
    <source>
        <strain evidence="10">MAG_39</strain>
    </source>
</reference>
<dbReference type="SFLD" id="SFLDF00342">
    <property type="entry name" value="cyclic_dehypoxanthine_futalosi"/>
    <property type="match status" value="1"/>
</dbReference>
<evidence type="ECO:0000256" key="1">
    <source>
        <dbReference type="ARBA" id="ARBA00022485"/>
    </source>
</evidence>
<feature type="binding site" evidence="8">
    <location>
        <position position="177"/>
    </location>
    <ligand>
        <name>S-adenosyl-L-methionine</name>
        <dbReference type="ChEBI" id="CHEBI:59789"/>
    </ligand>
</feature>
<evidence type="ECO:0000256" key="8">
    <source>
        <dbReference type="PIRSR" id="PIRSR004762-2"/>
    </source>
</evidence>
<comment type="cofactor">
    <cofactor evidence="6 7">
        <name>[4Fe-4S] cluster</name>
        <dbReference type="ChEBI" id="CHEBI:49883"/>
    </cofactor>
    <text evidence="6 7">Binds 1 [4Fe-4S] cluster. The cluster is coordinated with 3 cysteines and an exchangeable S-adenosyl-L-methionine.</text>
</comment>
<evidence type="ECO:0000313" key="11">
    <source>
        <dbReference type="Proteomes" id="UP000705867"/>
    </source>
</evidence>
<dbReference type="PROSITE" id="PS51918">
    <property type="entry name" value="RADICAL_SAM"/>
    <property type="match status" value="1"/>
</dbReference>
<dbReference type="SFLD" id="SFLDS00029">
    <property type="entry name" value="Radical_SAM"/>
    <property type="match status" value="1"/>
</dbReference>
<dbReference type="InterPro" id="IPR020050">
    <property type="entry name" value="FO_synthase_su2"/>
</dbReference>
<dbReference type="Gene3D" id="3.20.20.70">
    <property type="entry name" value="Aldolase class I"/>
    <property type="match status" value="1"/>
</dbReference>
<dbReference type="GO" id="GO:0009234">
    <property type="term" value="P:menaquinone biosynthetic process"/>
    <property type="evidence" value="ECO:0007669"/>
    <property type="project" value="UniProtKB-UniRule"/>
</dbReference>
<dbReference type="SFLD" id="SFLDG01389">
    <property type="entry name" value="menaquinone_synthsis_involved"/>
    <property type="match status" value="1"/>
</dbReference>
<comment type="catalytic activity">
    <reaction evidence="6">
        <text>3-[(1-carboxyvinyl)-oxy]benzoate + S-adenosyl-L-methionine + H2O = 6-amino-6-deoxyfutalosine + hydrogencarbonate + L-methionine + H(+)</text>
        <dbReference type="Rhea" id="RHEA:33075"/>
        <dbReference type="ChEBI" id="CHEBI:15377"/>
        <dbReference type="ChEBI" id="CHEBI:15378"/>
        <dbReference type="ChEBI" id="CHEBI:17544"/>
        <dbReference type="ChEBI" id="CHEBI:57844"/>
        <dbReference type="ChEBI" id="CHEBI:59789"/>
        <dbReference type="ChEBI" id="CHEBI:64286"/>
        <dbReference type="ChEBI" id="CHEBI:76981"/>
        <dbReference type="EC" id="2.5.1.120"/>
    </reaction>
</comment>
<dbReference type="SFLD" id="SFLDG01064">
    <property type="entry name" value="F420__menaquinone_cofactor_bio"/>
    <property type="match status" value="1"/>
</dbReference>
<keyword evidence="2 6" id="KW-0949">S-adenosyl-L-methionine</keyword>
<evidence type="ECO:0000259" key="9">
    <source>
        <dbReference type="PROSITE" id="PS51918"/>
    </source>
</evidence>
<feature type="binding site" evidence="6 7">
    <location>
        <position position="69"/>
    </location>
    <ligand>
        <name>[4Fe-4S] cluster</name>
        <dbReference type="ChEBI" id="CHEBI:49883"/>
        <note>4Fe-4S-S-AdoMet</note>
    </ligand>
</feature>
<accession>A0A953JAF2</accession>
<dbReference type="EC" id="2.5.1.120" evidence="6"/>
<dbReference type="InterPro" id="IPR006638">
    <property type="entry name" value="Elp3/MiaA/NifB-like_rSAM"/>
</dbReference>
<proteinExistence type="inferred from homology"/>
<comment type="similarity">
    <text evidence="6">Belongs to the radical SAM superfamily. MqnE family.</text>
</comment>
<dbReference type="InterPro" id="IPR013785">
    <property type="entry name" value="Aldolase_TIM"/>
</dbReference>
<dbReference type="Proteomes" id="UP000705867">
    <property type="component" value="Unassembled WGS sequence"/>
</dbReference>
<evidence type="ECO:0000256" key="5">
    <source>
        <dbReference type="ARBA" id="ARBA00023014"/>
    </source>
</evidence>
<keyword evidence="5 6" id="KW-0411">Iron-sulfur</keyword>
<dbReference type="PANTHER" id="PTHR43076:SF7">
    <property type="entry name" value="AMINODEOXYFUTALOSINE SYNTHASE"/>
    <property type="match status" value="1"/>
</dbReference>
<dbReference type="PIRSF" id="PIRSF004762">
    <property type="entry name" value="CHP00423"/>
    <property type="match status" value="1"/>
</dbReference>